<dbReference type="AlphaFoldDB" id="A0AAW5RDE5"/>
<protein>
    <recommendedName>
        <fullName evidence="3">DUF3168 domain-containing protein</fullName>
    </recommendedName>
</protein>
<accession>A0AAW5RDE5</accession>
<evidence type="ECO:0000313" key="1">
    <source>
        <dbReference type="EMBL" id="MCU4397366.1"/>
    </source>
</evidence>
<dbReference type="InterPro" id="IPR056912">
    <property type="entry name" value="Phage_JBD30_tail_term-like"/>
</dbReference>
<organism evidence="1 2">
    <name type="scientific">Acinetobacter junii</name>
    <dbReference type="NCBI Taxonomy" id="40215"/>
    <lineage>
        <taxon>Bacteria</taxon>
        <taxon>Pseudomonadati</taxon>
        <taxon>Pseudomonadota</taxon>
        <taxon>Gammaproteobacteria</taxon>
        <taxon>Moraxellales</taxon>
        <taxon>Moraxellaceae</taxon>
        <taxon>Acinetobacter</taxon>
    </lineage>
</organism>
<proteinExistence type="predicted"/>
<evidence type="ECO:0000313" key="2">
    <source>
        <dbReference type="Proteomes" id="UP001208534"/>
    </source>
</evidence>
<dbReference type="RefSeq" id="WP_126132015.1">
    <property type="nucleotide sequence ID" value="NZ_BKIE01000020.1"/>
</dbReference>
<gene>
    <name evidence="1" type="ORF">KTH64_10480</name>
</gene>
<dbReference type="Proteomes" id="UP001208534">
    <property type="component" value="Unassembled WGS sequence"/>
</dbReference>
<name>A0AAW5RDE5_ACIJU</name>
<dbReference type="EMBL" id="JAHPRE010000039">
    <property type="protein sequence ID" value="MCU4397366.1"/>
    <property type="molecule type" value="Genomic_DNA"/>
</dbReference>
<sequence length="147" mass="16622">MTIIKDYFAVEPILVAKIKADMPEILAINTPFTIEAMLEASNESPSINIIYFDDRIGESASNGKTANIYQQWLVVLCVRNAEAQLQQTNEIRKDADPLIRKVLDTLQGFDPKVEGYRMFKRANSPVRIGNSPGFAFFPLMFEIQAYT</sequence>
<evidence type="ECO:0008006" key="3">
    <source>
        <dbReference type="Google" id="ProtNLM"/>
    </source>
</evidence>
<dbReference type="Pfam" id="PF23840">
    <property type="entry name" value="Phage_tail_terminator"/>
    <property type="match status" value="1"/>
</dbReference>
<comment type="caution">
    <text evidence="1">The sequence shown here is derived from an EMBL/GenBank/DDBJ whole genome shotgun (WGS) entry which is preliminary data.</text>
</comment>
<reference evidence="1" key="1">
    <citation type="submission" date="2021-06" db="EMBL/GenBank/DDBJ databases">
        <title>Propagation of a rapidly emergent carbapenem-resistant Acinetobacter baumannii lineage by various extra-hospital transmission networks.</title>
        <authorList>
            <person name="Calix J."/>
        </authorList>
    </citation>
    <scope>NUCLEOTIDE SEQUENCE</scope>
    <source>
        <strain evidence="1">WU_MDCI_Aw63</strain>
    </source>
</reference>